<proteinExistence type="predicted"/>
<evidence type="ECO:0000313" key="5">
    <source>
        <dbReference type="Proteomes" id="UP000655225"/>
    </source>
</evidence>
<name>A0A834ZLV1_TETSI</name>
<dbReference type="InterPro" id="IPR036047">
    <property type="entry name" value="F-box-like_dom_sf"/>
</dbReference>
<dbReference type="AlphaFoldDB" id="A0A834ZLV1"/>
<dbReference type="EMBL" id="JABCRI010000004">
    <property type="protein sequence ID" value="KAF8407483.1"/>
    <property type="molecule type" value="Genomic_DNA"/>
</dbReference>
<dbReference type="PANTHER" id="PTHR10887">
    <property type="entry name" value="DNA2/NAM7 HELICASE FAMILY"/>
    <property type="match status" value="1"/>
</dbReference>
<evidence type="ECO:0000313" key="4">
    <source>
        <dbReference type="EMBL" id="KAF8407483.1"/>
    </source>
</evidence>
<dbReference type="InterPro" id="IPR045529">
    <property type="entry name" value="DUF6469"/>
</dbReference>
<sequence>MERASSKMEKPRDRNLIDYVFSWTLQDVLNVRLFQNKVKEIPKTFSSIEQYFKSYITPLIAETHADLSSSMKLIYKAPTCKIASVEFSKDYKPPKDLYYNIVIETKTQGSSAHEPQSGDLIALSDVKPVRAYDLNSPRRSYTICLVVGGGNNDSTAGIVPVVSSKPITFERGLYKKREPLFAVYLINMTTNNRIWKALNPDILGANMSIVKEVLHSDSSVGNNCTLCSSQGYSSVDGSILRADLCSFNLNDSQTEAVLSTIATRGCIHKNSVKLIWGPPGTGKTKTVASLLWALLRKKCRTLTCAPTNTAVVEVTTRLLKLVRDSLLQHDSYGLGDVVLLGNRKRMKIDENDELLDIFIDYRVKCLEKCFAPLSGWKHSLDSMIWLLENPRQHEEQRSKQQKEEEEKDLSQNEKKESKQQEGEEDLWTIGEFIKSRFDFIESLKMCIVNLYTHLRRFLKEGILHVKSLLRFKCVCKLWLSLISNPNFVESHLSYQNNKDPQILVATPTDHHRKIVIDSIVLRGDATEITHKLTVHDIPLDSFEMLLSCNGIVCFYGVIYIHVCNPSTREFRTLPPATPRIRLFQGFTFVLSNDFSLLVKDNGNLFHRIA</sequence>
<evidence type="ECO:0008006" key="6">
    <source>
        <dbReference type="Google" id="ProtNLM"/>
    </source>
</evidence>
<dbReference type="Proteomes" id="UP000655225">
    <property type="component" value="Unassembled WGS sequence"/>
</dbReference>
<feature type="compositionally biased region" description="Basic and acidic residues" evidence="1">
    <location>
        <begin position="394"/>
        <end position="421"/>
    </location>
</feature>
<protein>
    <recommendedName>
        <fullName evidence="6">DNA2/NAM7 helicase helicase domain-containing protein</fullName>
    </recommendedName>
</protein>
<feature type="region of interest" description="Disordered" evidence="1">
    <location>
        <begin position="394"/>
        <end position="422"/>
    </location>
</feature>
<dbReference type="SUPFAM" id="SSF52540">
    <property type="entry name" value="P-loop containing nucleoside triphosphate hydrolases"/>
    <property type="match status" value="1"/>
</dbReference>
<dbReference type="InterPro" id="IPR045055">
    <property type="entry name" value="DNA2/NAM7-like"/>
</dbReference>
<dbReference type="SUPFAM" id="SSF81383">
    <property type="entry name" value="F-box domain"/>
    <property type="match status" value="1"/>
</dbReference>
<dbReference type="Pfam" id="PF13086">
    <property type="entry name" value="AAA_11"/>
    <property type="match status" value="1"/>
</dbReference>
<dbReference type="InterPro" id="IPR041677">
    <property type="entry name" value="DNA2/NAM7_AAA_11"/>
</dbReference>
<organism evidence="4 5">
    <name type="scientific">Tetracentron sinense</name>
    <name type="common">Spur-leaf</name>
    <dbReference type="NCBI Taxonomy" id="13715"/>
    <lineage>
        <taxon>Eukaryota</taxon>
        <taxon>Viridiplantae</taxon>
        <taxon>Streptophyta</taxon>
        <taxon>Embryophyta</taxon>
        <taxon>Tracheophyta</taxon>
        <taxon>Spermatophyta</taxon>
        <taxon>Magnoliopsida</taxon>
        <taxon>Trochodendrales</taxon>
        <taxon>Trochodendraceae</taxon>
        <taxon>Tetracentron</taxon>
    </lineage>
</organism>
<evidence type="ECO:0000259" key="2">
    <source>
        <dbReference type="Pfam" id="PF13086"/>
    </source>
</evidence>
<dbReference type="PANTHER" id="PTHR10887:SF522">
    <property type="entry name" value="P-LOOP CONTAINING NUCLEOSIDE TRIPHOSPHATE HYDROLASES SUPERFAMILY PROTEIN"/>
    <property type="match status" value="1"/>
</dbReference>
<feature type="domain" description="DNA2/NAM7 helicase helicase" evidence="2">
    <location>
        <begin position="248"/>
        <end position="424"/>
    </location>
</feature>
<evidence type="ECO:0000259" key="3">
    <source>
        <dbReference type="Pfam" id="PF20073"/>
    </source>
</evidence>
<reference evidence="4 5" key="1">
    <citation type="submission" date="2020-04" db="EMBL/GenBank/DDBJ databases">
        <title>Plant Genome Project.</title>
        <authorList>
            <person name="Zhang R.-G."/>
        </authorList>
    </citation>
    <scope>NUCLEOTIDE SEQUENCE [LARGE SCALE GENOMIC DNA]</scope>
    <source>
        <strain evidence="4">YNK0</strain>
        <tissue evidence="4">Leaf</tissue>
    </source>
</reference>
<dbReference type="Gene3D" id="3.40.50.300">
    <property type="entry name" value="P-loop containing nucleotide triphosphate hydrolases"/>
    <property type="match status" value="1"/>
</dbReference>
<accession>A0A834ZLV1</accession>
<evidence type="ECO:0000256" key="1">
    <source>
        <dbReference type="SAM" id="MobiDB-lite"/>
    </source>
</evidence>
<comment type="caution">
    <text evidence="4">The sequence shown here is derived from an EMBL/GenBank/DDBJ whole genome shotgun (WGS) entry which is preliminary data.</text>
</comment>
<dbReference type="GO" id="GO:0004386">
    <property type="term" value="F:helicase activity"/>
    <property type="evidence" value="ECO:0007669"/>
    <property type="project" value="InterPro"/>
</dbReference>
<gene>
    <name evidence="4" type="ORF">HHK36_006617</name>
</gene>
<feature type="domain" description="DUF6469" evidence="3">
    <location>
        <begin position="97"/>
        <end position="199"/>
    </location>
</feature>
<dbReference type="OrthoDB" id="1936200at2759"/>
<dbReference type="InterPro" id="IPR027417">
    <property type="entry name" value="P-loop_NTPase"/>
</dbReference>
<dbReference type="OMA" id="ININACI"/>
<keyword evidence="5" id="KW-1185">Reference proteome</keyword>
<dbReference type="Pfam" id="PF20073">
    <property type="entry name" value="DUF6469"/>
    <property type="match status" value="1"/>
</dbReference>